<evidence type="ECO:0000256" key="2">
    <source>
        <dbReference type="ARBA" id="ARBA00006706"/>
    </source>
</evidence>
<dbReference type="PROSITE" id="PS00444">
    <property type="entry name" value="POLYPRENYL_SYNTHASE_2"/>
    <property type="match status" value="1"/>
</dbReference>
<evidence type="ECO:0000256" key="6">
    <source>
        <dbReference type="RuleBase" id="RU004466"/>
    </source>
</evidence>
<dbReference type="Gene3D" id="1.10.600.10">
    <property type="entry name" value="Farnesyl Diphosphate Synthase"/>
    <property type="match status" value="1"/>
</dbReference>
<dbReference type="SFLD" id="SFLDG01017">
    <property type="entry name" value="Polyprenyl_Transferase_Like"/>
    <property type="match status" value="1"/>
</dbReference>
<comment type="similarity">
    <text evidence="2 6">Belongs to the FPP/GGPP synthase family.</text>
</comment>
<keyword evidence="3 6" id="KW-0808">Transferase</keyword>
<dbReference type="PANTHER" id="PTHR12001:SF85">
    <property type="entry name" value="SHORT CHAIN ISOPRENYL DIPHOSPHATE SYNTHASE"/>
    <property type="match status" value="1"/>
</dbReference>
<comment type="cofactor">
    <cofactor evidence="1">
        <name>Mg(2+)</name>
        <dbReference type="ChEBI" id="CHEBI:18420"/>
    </cofactor>
</comment>
<dbReference type="Proteomes" id="UP000791080">
    <property type="component" value="Unassembled WGS sequence"/>
</dbReference>
<dbReference type="RefSeq" id="WP_051313795.1">
    <property type="nucleotide sequence ID" value="NZ_AUBJ02000001.1"/>
</dbReference>
<organism evidence="7 8">
    <name type="scientific">Actinoalloteichus caeruleus DSM 43889</name>
    <dbReference type="NCBI Taxonomy" id="1120930"/>
    <lineage>
        <taxon>Bacteria</taxon>
        <taxon>Bacillati</taxon>
        <taxon>Actinomycetota</taxon>
        <taxon>Actinomycetes</taxon>
        <taxon>Pseudonocardiales</taxon>
        <taxon>Pseudonocardiaceae</taxon>
        <taxon>Actinoalloteichus</taxon>
        <taxon>Actinoalloteichus cyanogriseus</taxon>
    </lineage>
</organism>
<proteinExistence type="inferred from homology"/>
<gene>
    <name evidence="7" type="ORF">G443_002124</name>
</gene>
<dbReference type="EMBL" id="AUBJ02000001">
    <property type="protein sequence ID" value="MCP2331854.1"/>
    <property type="molecule type" value="Genomic_DNA"/>
</dbReference>
<keyword evidence="5" id="KW-0460">Magnesium</keyword>
<evidence type="ECO:0000313" key="8">
    <source>
        <dbReference type="Proteomes" id="UP000791080"/>
    </source>
</evidence>
<evidence type="ECO:0000256" key="5">
    <source>
        <dbReference type="ARBA" id="ARBA00022842"/>
    </source>
</evidence>
<accession>A0ABT1JH77</accession>
<dbReference type="InterPro" id="IPR000092">
    <property type="entry name" value="Polyprenyl_synt"/>
</dbReference>
<dbReference type="PANTHER" id="PTHR12001">
    <property type="entry name" value="GERANYLGERANYL PYROPHOSPHATE SYNTHASE"/>
    <property type="match status" value="1"/>
</dbReference>
<sequence>MQHFRNGRDESGRDLITAVHGALEEFLHDRRATVALASAEFAQAVDALSGLVLGGGKRVRPTFAWWGWRAAGGDLTSPGTEAVVRAVSSLELIQGCALVHDDLMDDSPLRRGRPTVHVSFADHHRREGWRGAPERFGMASAVLLGDVALAWADDMFFGSGLSAEALARSLPVWHAMRSEMLAGQYLDMLSQVRGDEDAETALHVNRLKCAAYTVERPLHLGAAIAGAEQPVVDGLRRFGADIGIAFQLRDDLLGVFGDPEVTGKPAGDDLREGKRTLLASAGLRLAEEQGRTDALAELRGVIGDPELDADRVAATRALLLELGAVDEVEARIDQYTDSALRALTDTSVTEEARGRLTELAVSVTKRDQ</sequence>
<keyword evidence="8" id="KW-1185">Reference proteome</keyword>
<dbReference type="PROSITE" id="PS00723">
    <property type="entry name" value="POLYPRENYL_SYNTHASE_1"/>
    <property type="match status" value="1"/>
</dbReference>
<comment type="caution">
    <text evidence="7">The sequence shown here is derived from an EMBL/GenBank/DDBJ whole genome shotgun (WGS) entry which is preliminary data.</text>
</comment>
<evidence type="ECO:0000313" key="7">
    <source>
        <dbReference type="EMBL" id="MCP2331854.1"/>
    </source>
</evidence>
<evidence type="ECO:0000256" key="3">
    <source>
        <dbReference type="ARBA" id="ARBA00022679"/>
    </source>
</evidence>
<reference evidence="7 8" key="1">
    <citation type="submission" date="2022-06" db="EMBL/GenBank/DDBJ databases">
        <title>Genomic Encyclopedia of Type Strains, Phase I: the one thousand microbial genomes (KMG-I) project.</title>
        <authorList>
            <person name="Kyrpides N."/>
        </authorList>
    </citation>
    <scope>NUCLEOTIDE SEQUENCE [LARGE SCALE GENOMIC DNA]</scope>
    <source>
        <strain evidence="7 8">DSM 43889</strain>
    </source>
</reference>
<dbReference type="InterPro" id="IPR033749">
    <property type="entry name" value="Polyprenyl_synt_CS"/>
</dbReference>
<dbReference type="SFLD" id="SFLDS00005">
    <property type="entry name" value="Isoprenoid_Synthase_Type_I"/>
    <property type="match status" value="1"/>
</dbReference>
<dbReference type="InterPro" id="IPR008949">
    <property type="entry name" value="Isoprenoid_synthase_dom_sf"/>
</dbReference>
<evidence type="ECO:0000256" key="4">
    <source>
        <dbReference type="ARBA" id="ARBA00022723"/>
    </source>
</evidence>
<dbReference type="Pfam" id="PF00348">
    <property type="entry name" value="polyprenyl_synt"/>
    <property type="match status" value="1"/>
</dbReference>
<protein>
    <submittedName>
        <fullName evidence="7">Geranylgeranyl diphosphate synthase, type I</fullName>
    </submittedName>
</protein>
<dbReference type="CDD" id="cd00685">
    <property type="entry name" value="Trans_IPPS_HT"/>
    <property type="match status" value="1"/>
</dbReference>
<dbReference type="SUPFAM" id="SSF48576">
    <property type="entry name" value="Terpenoid synthases"/>
    <property type="match status" value="1"/>
</dbReference>
<evidence type="ECO:0000256" key="1">
    <source>
        <dbReference type="ARBA" id="ARBA00001946"/>
    </source>
</evidence>
<keyword evidence="4" id="KW-0479">Metal-binding</keyword>
<name>A0ABT1JH77_ACTCY</name>